<keyword evidence="7" id="KW-1185">Reference proteome</keyword>
<dbReference type="InterPro" id="IPR040932">
    <property type="entry name" value="Csm4_C"/>
</dbReference>
<proteinExistence type="inferred from homology"/>
<reference evidence="6 7" key="1">
    <citation type="submission" date="2016-11" db="EMBL/GenBank/DDBJ databases">
        <authorList>
            <person name="Varghese N."/>
            <person name="Submissions S."/>
        </authorList>
    </citation>
    <scope>NUCLEOTIDE SEQUENCE [LARGE SCALE GENOMIC DNA]</scope>
    <source>
        <strain evidence="6 7">DSM 22613</strain>
    </source>
</reference>
<evidence type="ECO:0000256" key="4">
    <source>
        <dbReference type="ARBA" id="ARBA00023118"/>
    </source>
</evidence>
<keyword evidence="4" id="KW-0051">Antiviral defense</keyword>
<dbReference type="Pfam" id="PF17953">
    <property type="entry name" value="Csm4_C"/>
    <property type="match status" value="1"/>
</dbReference>
<dbReference type="Proteomes" id="UP000184105">
    <property type="component" value="Unassembled WGS sequence"/>
</dbReference>
<dbReference type="InterPro" id="IPR005510">
    <property type="entry name" value="Csm4"/>
</dbReference>
<evidence type="ECO:0000256" key="3">
    <source>
        <dbReference type="ARBA" id="ARBA00022884"/>
    </source>
</evidence>
<protein>
    <recommendedName>
        <fullName evidence="2">CRISPR system Cms protein Csm4</fullName>
    </recommendedName>
</protein>
<evidence type="ECO:0000256" key="1">
    <source>
        <dbReference type="ARBA" id="ARBA00005772"/>
    </source>
</evidence>
<comment type="caution">
    <text evidence="6">The sequence shown here is derived from an EMBL/GenBank/DDBJ whole genome shotgun (WGS) entry which is preliminary data.</text>
</comment>
<dbReference type="AlphaFoldDB" id="A0AAX2F4R4"/>
<dbReference type="GO" id="GO:0051607">
    <property type="term" value="P:defense response to virus"/>
    <property type="evidence" value="ECO:0007669"/>
    <property type="project" value="UniProtKB-KW"/>
</dbReference>
<evidence type="ECO:0000256" key="2">
    <source>
        <dbReference type="ARBA" id="ARBA00016109"/>
    </source>
</evidence>
<organism evidence="6 7">
    <name type="scientific">Prevotella scopos JCM 17725</name>
    <dbReference type="NCBI Taxonomy" id="1236518"/>
    <lineage>
        <taxon>Bacteria</taxon>
        <taxon>Pseudomonadati</taxon>
        <taxon>Bacteroidota</taxon>
        <taxon>Bacteroidia</taxon>
        <taxon>Bacteroidales</taxon>
        <taxon>Prevotellaceae</taxon>
        <taxon>Prevotella</taxon>
    </lineage>
</organism>
<dbReference type="GO" id="GO:0003723">
    <property type="term" value="F:RNA binding"/>
    <property type="evidence" value="ECO:0007669"/>
    <property type="project" value="UniProtKB-KW"/>
</dbReference>
<dbReference type="EMBL" id="FQWA01000017">
    <property type="protein sequence ID" value="SHF91349.1"/>
    <property type="molecule type" value="Genomic_DNA"/>
</dbReference>
<name>A0AAX2F4R4_9BACT</name>
<dbReference type="RefSeq" id="WP_025839850.1">
    <property type="nucleotide sequence ID" value="NZ_BAKP01000063.1"/>
</dbReference>
<evidence type="ECO:0000259" key="5">
    <source>
        <dbReference type="Pfam" id="PF17953"/>
    </source>
</evidence>
<gene>
    <name evidence="6" type="ORF">SAMN05444364_11726</name>
</gene>
<accession>A0AAX2F4R4</accession>
<keyword evidence="3" id="KW-0694">RNA-binding</keyword>
<sequence length="333" mass="37821">MKTFSIIKLTNLSPIHIGMGREVTDNSAHTLHSDTLSAALAAIRVQTKGAERIKEFINSFSISSAFPFWEGQLFLPKPQGRLHVKVEEKEESEIRKVLKGVQYIESSLWNKLIKGEVLCVKPNQIHRNLLLAESSNSLHPIISRSQVNERVSVSREDGRDAEPFFFEWDFYHSKAGLYILTDAKEELFEELYDLFTILGEQGIGTDRNIGGGKFEVEKGGTIELGETNENSNGQLLLSLFIPTEEELPKINLKSSHYSILLRGGFMAGSYNERLRHLHKKNIYMFNVGSFFKTEDHLQGKVVDLQPNWNSDEIHPVYRSGLPLSVPVKMINYE</sequence>
<evidence type="ECO:0000313" key="7">
    <source>
        <dbReference type="Proteomes" id="UP000184105"/>
    </source>
</evidence>
<dbReference type="NCBIfam" id="TIGR01903">
    <property type="entry name" value="cas5_csm4"/>
    <property type="match status" value="1"/>
</dbReference>
<feature type="domain" description="Csm4 C-terminal" evidence="5">
    <location>
        <begin position="230"/>
        <end position="327"/>
    </location>
</feature>
<comment type="similarity">
    <text evidence="1">Belongs to the CRISPR-associated Csm4 family.</text>
</comment>
<evidence type="ECO:0000313" key="6">
    <source>
        <dbReference type="EMBL" id="SHF91349.1"/>
    </source>
</evidence>